<dbReference type="PANTHER" id="PTHR31827">
    <property type="entry name" value="EMB|CAB89363.1"/>
    <property type="match status" value="1"/>
</dbReference>
<reference evidence="3 4" key="1">
    <citation type="submission" date="2019-03" db="EMBL/GenBank/DDBJ databases">
        <authorList>
            <person name="Gaulin E."/>
            <person name="Dumas B."/>
        </authorList>
    </citation>
    <scope>NUCLEOTIDE SEQUENCE [LARGE SCALE GENOMIC DNA]</scope>
    <source>
        <strain evidence="3">CBS 568.67</strain>
    </source>
</reference>
<evidence type="ECO:0000313" key="2">
    <source>
        <dbReference type="EMBL" id="KAF0696356.1"/>
    </source>
</evidence>
<dbReference type="Proteomes" id="UP000332933">
    <property type="component" value="Unassembled WGS sequence"/>
</dbReference>
<organism evidence="3 4">
    <name type="scientific">Aphanomyces stellatus</name>
    <dbReference type="NCBI Taxonomy" id="120398"/>
    <lineage>
        <taxon>Eukaryota</taxon>
        <taxon>Sar</taxon>
        <taxon>Stramenopiles</taxon>
        <taxon>Oomycota</taxon>
        <taxon>Saprolegniomycetes</taxon>
        <taxon>Saprolegniales</taxon>
        <taxon>Verrucalvaceae</taxon>
        <taxon>Aphanomyces</taxon>
    </lineage>
</organism>
<keyword evidence="4" id="KW-1185">Reference proteome</keyword>
<feature type="domain" description="WRKY19-like zinc finger" evidence="1">
    <location>
        <begin position="79"/>
        <end position="102"/>
    </location>
</feature>
<reference evidence="2" key="2">
    <citation type="submission" date="2019-06" db="EMBL/GenBank/DDBJ databases">
        <title>Genomics analysis of Aphanomyces spp. identifies a new class of oomycete effector associated with host adaptation.</title>
        <authorList>
            <person name="Gaulin E."/>
        </authorList>
    </citation>
    <scope>NUCLEOTIDE SEQUENCE</scope>
    <source>
        <strain evidence="2">CBS 578.67</strain>
    </source>
</reference>
<name>A0A485KYC2_9STRA</name>
<dbReference type="AlphaFoldDB" id="A0A485KYC2"/>
<dbReference type="EMBL" id="CAADRA010005428">
    <property type="protein sequence ID" value="VFT89727.1"/>
    <property type="molecule type" value="Genomic_DNA"/>
</dbReference>
<dbReference type="OrthoDB" id="77038at2759"/>
<gene>
    <name evidence="3" type="primary">Aste57867_12880</name>
    <name evidence="2" type="ORF">As57867_012832</name>
    <name evidence="3" type="ORF">ASTE57867_12880</name>
</gene>
<dbReference type="EMBL" id="VJMH01005407">
    <property type="protein sequence ID" value="KAF0696356.1"/>
    <property type="molecule type" value="Genomic_DNA"/>
</dbReference>
<sequence length="202" mass="22196">MTQRCFFHGCANVRAANSPKCDAHKHRSKCTVADCFNQVYARNLCVRHGGKKQCAFDRCEGNARAGPFCCKHNTGETKKRFCTAPGCSHVARAKGLCVSHGGGRKCEAEGCASYARDRGFCRRHRIPAVRIQARRTEPVVKVEQLVEERPHDMLELDILAAVFDDDVVLGIEPIDFDATASLDAIESSVLDALLDDTIVVSC</sequence>
<evidence type="ECO:0000259" key="1">
    <source>
        <dbReference type="Pfam" id="PF24906"/>
    </source>
</evidence>
<evidence type="ECO:0000313" key="4">
    <source>
        <dbReference type="Proteomes" id="UP000332933"/>
    </source>
</evidence>
<dbReference type="InterPro" id="IPR056866">
    <property type="entry name" value="Znf_WRKY19"/>
</dbReference>
<proteinExistence type="predicted"/>
<dbReference type="PANTHER" id="PTHR31827:SF1">
    <property type="entry name" value="EMB|CAB89363.1"/>
    <property type="match status" value="1"/>
</dbReference>
<protein>
    <submittedName>
        <fullName evidence="3">Aste57867_12880 protein</fullName>
    </submittedName>
</protein>
<evidence type="ECO:0000313" key="3">
    <source>
        <dbReference type="EMBL" id="VFT89727.1"/>
    </source>
</evidence>
<dbReference type="Pfam" id="PF24906">
    <property type="entry name" value="Zf_WRKY19"/>
    <property type="match status" value="1"/>
</dbReference>
<accession>A0A485KYC2</accession>